<feature type="domain" description="Potassium channel" evidence="2">
    <location>
        <begin position="74"/>
        <end position="155"/>
    </location>
</feature>
<dbReference type="InterPro" id="IPR013099">
    <property type="entry name" value="K_chnl_dom"/>
</dbReference>
<dbReference type="Pfam" id="PF07885">
    <property type="entry name" value="Ion_trans_2"/>
    <property type="match status" value="1"/>
</dbReference>
<dbReference type="RefSeq" id="WP_111146201.1">
    <property type="nucleotide sequence ID" value="NZ_QKRB01000040.1"/>
</dbReference>
<dbReference type="AlphaFoldDB" id="A0A2W1LXV7"/>
<proteinExistence type="predicted"/>
<dbReference type="OrthoDB" id="3422146at2"/>
<name>A0A2W1LXV7_9BACL</name>
<sequence>MNELYLIAGILLLIAGIVDFVWTTLWVEGGAGPITSRLSKITWACTRRLSGDNSRTLSLTGPLLLSLTAITWILLFWSGWTLVFSSDYYALTDTQTKTAATWADRIYFAGYVFFTLGVGDIVANTGYWKITTIIATATGMLSVTLAVSYLISVLSAITQKRSFAQSITGVGSSGSEIVQSVWNGKDLTSMNWLLLTCTSDLGKLTAQHHAYPILHYYHSASVQHSAAVAVVLLDEALTILEHGVPVEFQPDRLLMKEARSSVESYLNTVQSVYPGSITDMPPAPSLDKLRQMGIPTSSDHEFDEALGKLEERRRRLLSLIQANASKWPADK</sequence>
<reference evidence="3 4" key="1">
    <citation type="submission" date="2018-06" db="EMBL/GenBank/DDBJ databases">
        <title>Paenibacillus imtechensis sp. nov.</title>
        <authorList>
            <person name="Pinnaka A.K."/>
            <person name="Singh H."/>
            <person name="Kaur M."/>
        </authorList>
    </citation>
    <scope>NUCLEOTIDE SEQUENCE [LARGE SCALE GENOMIC DNA]</scope>
    <source>
        <strain evidence="3 4">SMB1</strain>
    </source>
</reference>
<evidence type="ECO:0000313" key="3">
    <source>
        <dbReference type="EMBL" id="PZD96347.1"/>
    </source>
</evidence>
<gene>
    <name evidence="3" type="ORF">DNH61_08320</name>
</gene>
<feature type="transmembrane region" description="Helical" evidence="1">
    <location>
        <begin position="5"/>
        <end position="27"/>
    </location>
</feature>
<dbReference type="GO" id="GO:0034220">
    <property type="term" value="P:monoatomic ion transmembrane transport"/>
    <property type="evidence" value="ECO:0007669"/>
    <property type="project" value="UniProtKB-KW"/>
</dbReference>
<protein>
    <submittedName>
        <fullName evidence="3">Two pore domain potassium channel family protein</fullName>
    </submittedName>
</protein>
<dbReference type="SUPFAM" id="SSF81324">
    <property type="entry name" value="Voltage-gated potassium channels"/>
    <property type="match status" value="1"/>
</dbReference>
<dbReference type="EMBL" id="QKRB01000040">
    <property type="protein sequence ID" value="PZD96347.1"/>
    <property type="molecule type" value="Genomic_DNA"/>
</dbReference>
<keyword evidence="3" id="KW-0407">Ion channel</keyword>
<dbReference type="Proteomes" id="UP000249522">
    <property type="component" value="Unassembled WGS sequence"/>
</dbReference>
<keyword evidence="1" id="KW-0472">Membrane</keyword>
<keyword evidence="4" id="KW-1185">Reference proteome</keyword>
<organism evidence="3 4">
    <name type="scientific">Paenibacillus sambharensis</name>
    <dbReference type="NCBI Taxonomy" id="1803190"/>
    <lineage>
        <taxon>Bacteria</taxon>
        <taxon>Bacillati</taxon>
        <taxon>Bacillota</taxon>
        <taxon>Bacilli</taxon>
        <taxon>Bacillales</taxon>
        <taxon>Paenibacillaceae</taxon>
        <taxon>Paenibacillus</taxon>
    </lineage>
</organism>
<keyword evidence="3" id="KW-0406">Ion transport</keyword>
<evidence type="ECO:0000259" key="2">
    <source>
        <dbReference type="Pfam" id="PF07885"/>
    </source>
</evidence>
<keyword evidence="3" id="KW-0813">Transport</keyword>
<accession>A0A2W1LXV7</accession>
<feature type="transmembrane region" description="Helical" evidence="1">
    <location>
        <begin position="106"/>
        <end position="127"/>
    </location>
</feature>
<evidence type="ECO:0000256" key="1">
    <source>
        <dbReference type="SAM" id="Phobius"/>
    </source>
</evidence>
<comment type="caution">
    <text evidence="3">The sequence shown here is derived from an EMBL/GenBank/DDBJ whole genome shotgun (WGS) entry which is preliminary data.</text>
</comment>
<dbReference type="Gene3D" id="1.10.287.70">
    <property type="match status" value="1"/>
</dbReference>
<keyword evidence="1" id="KW-0812">Transmembrane</keyword>
<keyword evidence="1" id="KW-1133">Transmembrane helix</keyword>
<feature type="transmembrane region" description="Helical" evidence="1">
    <location>
        <begin position="63"/>
        <end position="85"/>
    </location>
</feature>
<feature type="transmembrane region" description="Helical" evidence="1">
    <location>
        <begin position="133"/>
        <end position="157"/>
    </location>
</feature>
<evidence type="ECO:0000313" key="4">
    <source>
        <dbReference type="Proteomes" id="UP000249522"/>
    </source>
</evidence>